<organism evidence="1 2">
    <name type="scientific">Bugula neritina</name>
    <name type="common">Brown bryozoan</name>
    <name type="synonym">Sertularia neritina</name>
    <dbReference type="NCBI Taxonomy" id="10212"/>
    <lineage>
        <taxon>Eukaryota</taxon>
        <taxon>Metazoa</taxon>
        <taxon>Spiralia</taxon>
        <taxon>Lophotrochozoa</taxon>
        <taxon>Bryozoa</taxon>
        <taxon>Gymnolaemata</taxon>
        <taxon>Cheilostomatida</taxon>
        <taxon>Flustrina</taxon>
        <taxon>Buguloidea</taxon>
        <taxon>Bugulidae</taxon>
        <taxon>Bugula</taxon>
    </lineage>
</organism>
<evidence type="ECO:0000313" key="1">
    <source>
        <dbReference type="EMBL" id="KAF6027824.1"/>
    </source>
</evidence>
<accession>A0A7J7JQA8</accession>
<name>A0A7J7JQA8_BUGNE</name>
<gene>
    <name evidence="1" type="ORF">EB796_013856</name>
</gene>
<protein>
    <submittedName>
        <fullName evidence="1">Uncharacterized protein</fullName>
    </submittedName>
</protein>
<comment type="caution">
    <text evidence="1">The sequence shown here is derived from an EMBL/GenBank/DDBJ whole genome shotgun (WGS) entry which is preliminary data.</text>
</comment>
<proteinExistence type="predicted"/>
<reference evidence="1" key="1">
    <citation type="submission" date="2020-06" db="EMBL/GenBank/DDBJ databases">
        <title>Draft genome of Bugula neritina, a colonial animal packing powerful symbionts and potential medicines.</title>
        <authorList>
            <person name="Rayko M."/>
        </authorList>
    </citation>
    <scope>NUCLEOTIDE SEQUENCE [LARGE SCALE GENOMIC DNA]</scope>
    <source>
        <strain evidence="1">Kwan_BN1</strain>
    </source>
</reference>
<keyword evidence="2" id="KW-1185">Reference proteome</keyword>
<dbReference type="Proteomes" id="UP000593567">
    <property type="component" value="Unassembled WGS sequence"/>
</dbReference>
<dbReference type="EMBL" id="VXIV02002017">
    <property type="protein sequence ID" value="KAF6027824.1"/>
    <property type="molecule type" value="Genomic_DNA"/>
</dbReference>
<dbReference type="AlphaFoldDB" id="A0A7J7JQA8"/>
<evidence type="ECO:0000313" key="2">
    <source>
        <dbReference type="Proteomes" id="UP000593567"/>
    </source>
</evidence>
<dbReference type="OrthoDB" id="7312725at2759"/>
<sequence>MQGFACVLKTSFFWVNIIQSLIVNRQLMSKHFFKVVNLISVLGGWNNNPSVTGFQSIFRKLVTRWCTSRQLRKF</sequence>